<dbReference type="AlphaFoldDB" id="A0A0A9E9M2"/>
<reference evidence="1" key="2">
    <citation type="journal article" date="2015" name="Data Brief">
        <title>Shoot transcriptome of the giant reed, Arundo donax.</title>
        <authorList>
            <person name="Barrero R.A."/>
            <person name="Guerrero F.D."/>
            <person name="Moolhuijzen P."/>
            <person name="Goolsby J.A."/>
            <person name="Tidwell J."/>
            <person name="Bellgard S.E."/>
            <person name="Bellgard M.I."/>
        </authorList>
    </citation>
    <scope>NUCLEOTIDE SEQUENCE</scope>
    <source>
        <tissue evidence="1">Shoot tissue taken approximately 20 cm above the soil surface</tissue>
    </source>
</reference>
<protein>
    <submittedName>
        <fullName evidence="1">Uncharacterized protein</fullName>
    </submittedName>
</protein>
<sequence>MVTEVGKQEDFVYCEELALCGLWSTIHHVPINTSHKVFIEVLPSFCAILC</sequence>
<organism evidence="1">
    <name type="scientific">Arundo donax</name>
    <name type="common">Giant reed</name>
    <name type="synonym">Donax arundinaceus</name>
    <dbReference type="NCBI Taxonomy" id="35708"/>
    <lineage>
        <taxon>Eukaryota</taxon>
        <taxon>Viridiplantae</taxon>
        <taxon>Streptophyta</taxon>
        <taxon>Embryophyta</taxon>
        <taxon>Tracheophyta</taxon>
        <taxon>Spermatophyta</taxon>
        <taxon>Magnoliopsida</taxon>
        <taxon>Liliopsida</taxon>
        <taxon>Poales</taxon>
        <taxon>Poaceae</taxon>
        <taxon>PACMAD clade</taxon>
        <taxon>Arundinoideae</taxon>
        <taxon>Arundineae</taxon>
        <taxon>Arundo</taxon>
    </lineage>
</organism>
<proteinExistence type="predicted"/>
<reference evidence="1" key="1">
    <citation type="submission" date="2014-09" db="EMBL/GenBank/DDBJ databases">
        <authorList>
            <person name="Magalhaes I.L.F."/>
            <person name="Oliveira U."/>
            <person name="Santos F.R."/>
            <person name="Vidigal T.H.D.A."/>
            <person name="Brescovit A.D."/>
            <person name="Santos A.J."/>
        </authorList>
    </citation>
    <scope>NUCLEOTIDE SEQUENCE</scope>
    <source>
        <tissue evidence="1">Shoot tissue taken approximately 20 cm above the soil surface</tissue>
    </source>
</reference>
<dbReference type="EMBL" id="GBRH01201149">
    <property type="protein sequence ID" value="JAD96746.1"/>
    <property type="molecule type" value="Transcribed_RNA"/>
</dbReference>
<accession>A0A0A9E9M2</accession>
<name>A0A0A9E9M2_ARUDO</name>
<evidence type="ECO:0000313" key="1">
    <source>
        <dbReference type="EMBL" id="JAD96746.1"/>
    </source>
</evidence>